<dbReference type="PROSITE" id="PS50263">
    <property type="entry name" value="CN_HYDROLASE"/>
    <property type="match status" value="1"/>
</dbReference>
<proteinExistence type="predicted"/>
<protein>
    <submittedName>
        <fullName evidence="3">N-carbamoylputrescine amidase</fullName>
    </submittedName>
</protein>
<keyword evidence="1" id="KW-0378">Hydrolase</keyword>
<dbReference type="EMBL" id="FONT01000002">
    <property type="protein sequence ID" value="SFE54949.1"/>
    <property type="molecule type" value="Genomic_DNA"/>
</dbReference>
<dbReference type="GO" id="GO:0033388">
    <property type="term" value="P:putrescine biosynthetic process from arginine"/>
    <property type="evidence" value="ECO:0007669"/>
    <property type="project" value="TreeGrafter"/>
</dbReference>
<dbReference type="InterPro" id="IPR036526">
    <property type="entry name" value="C-N_Hydrolase_sf"/>
</dbReference>
<dbReference type="Pfam" id="PF00795">
    <property type="entry name" value="CN_hydrolase"/>
    <property type="match status" value="1"/>
</dbReference>
<reference evidence="3 4" key="1">
    <citation type="submission" date="2016-10" db="EMBL/GenBank/DDBJ databases">
        <authorList>
            <person name="de Groot N.N."/>
        </authorList>
    </citation>
    <scope>NUCLEOTIDE SEQUENCE [LARGE SCALE GENOMIC DNA]</scope>
    <source>
        <strain evidence="3 4">DSM 23995</strain>
    </source>
</reference>
<dbReference type="SUPFAM" id="SSF56317">
    <property type="entry name" value="Carbon-nitrogen hydrolase"/>
    <property type="match status" value="1"/>
</dbReference>
<accession>A0A1I2BFW8</accession>
<dbReference type="OrthoDB" id="9811121at2"/>
<name>A0A1I2BFW8_9BACI</name>
<dbReference type="Gene3D" id="3.60.110.10">
    <property type="entry name" value="Carbon-nitrogen hydrolase"/>
    <property type="match status" value="1"/>
</dbReference>
<dbReference type="InterPro" id="IPR050345">
    <property type="entry name" value="Aliph_Amidase/BUP"/>
</dbReference>
<dbReference type="RefSeq" id="WP_091658621.1">
    <property type="nucleotide sequence ID" value="NZ_FONT01000002.1"/>
</dbReference>
<evidence type="ECO:0000259" key="2">
    <source>
        <dbReference type="PROSITE" id="PS50263"/>
    </source>
</evidence>
<dbReference type="PANTHER" id="PTHR43674:SF2">
    <property type="entry name" value="BETA-UREIDOPROPIONASE"/>
    <property type="match status" value="1"/>
</dbReference>
<evidence type="ECO:0000313" key="3">
    <source>
        <dbReference type="EMBL" id="SFE54949.1"/>
    </source>
</evidence>
<evidence type="ECO:0000313" key="4">
    <source>
        <dbReference type="Proteomes" id="UP000199516"/>
    </source>
</evidence>
<gene>
    <name evidence="3" type="ORF">SAMN05192532_102278</name>
</gene>
<sequence>MKIKLAMGQISATDDRKMNVDKGIQMMEDAAKDGANVICFPEVGFDKFFPQHRAQSHSFDLAEPIPGPMVETFQEKAKELNMVTIFSLLEEGMKGEYYDSAVCIDADGTLLGTTRMTHTYEHENYNEKFYYSPGNTLYPVYKTKFGNIGIAICQDSWFPEVMRALALRGAEIIVVPTAESGEDDFYEWYFDTLTAIQGKSAAVANGVFVGVANRTGREDDMRFFGSSYVTSPYGQIIDQASKDNDEVLVTEIDLNDIREARRLWPLLRDRRPDTYDILTKQWGSEVKYDPNKVNI</sequence>
<dbReference type="PANTHER" id="PTHR43674">
    <property type="entry name" value="NITRILASE C965.09-RELATED"/>
    <property type="match status" value="1"/>
</dbReference>
<dbReference type="InterPro" id="IPR003010">
    <property type="entry name" value="C-N_Hydrolase"/>
</dbReference>
<dbReference type="GO" id="GO:0050126">
    <property type="term" value="F:N-carbamoylputrescine amidase activity"/>
    <property type="evidence" value="ECO:0007669"/>
    <property type="project" value="TreeGrafter"/>
</dbReference>
<feature type="domain" description="CN hydrolase" evidence="2">
    <location>
        <begin position="3"/>
        <end position="254"/>
    </location>
</feature>
<keyword evidence="4" id="KW-1185">Reference proteome</keyword>
<dbReference type="AlphaFoldDB" id="A0A1I2BFW8"/>
<evidence type="ECO:0000256" key="1">
    <source>
        <dbReference type="ARBA" id="ARBA00022801"/>
    </source>
</evidence>
<organism evidence="3 4">
    <name type="scientific">Alteribacillus iranensis</name>
    <dbReference type="NCBI Taxonomy" id="930128"/>
    <lineage>
        <taxon>Bacteria</taxon>
        <taxon>Bacillati</taxon>
        <taxon>Bacillota</taxon>
        <taxon>Bacilli</taxon>
        <taxon>Bacillales</taxon>
        <taxon>Bacillaceae</taxon>
        <taxon>Alteribacillus</taxon>
    </lineage>
</organism>
<dbReference type="Proteomes" id="UP000199516">
    <property type="component" value="Unassembled WGS sequence"/>
</dbReference>
<dbReference type="STRING" id="930128.SAMN05192532_102278"/>